<reference evidence="4" key="1">
    <citation type="submission" date="2023-07" db="EMBL/GenBank/DDBJ databases">
        <title>30 novel species of actinomycetes from the DSMZ collection.</title>
        <authorList>
            <person name="Nouioui I."/>
        </authorList>
    </citation>
    <scope>NUCLEOTIDE SEQUENCE [LARGE SCALE GENOMIC DNA]</scope>
    <source>
        <strain evidence="4">DSM 41982</strain>
    </source>
</reference>
<accession>A0ABD5E8Y6</accession>
<name>A0ABD5E8Y6_9ACTN</name>
<dbReference type="SUPFAM" id="SSF56281">
    <property type="entry name" value="Metallo-hydrolase/oxidoreductase"/>
    <property type="match status" value="1"/>
</dbReference>
<dbReference type="Gene3D" id="3.60.15.10">
    <property type="entry name" value="Ribonuclease Z/Hydroxyacylglutathione hydrolase-like"/>
    <property type="match status" value="1"/>
</dbReference>
<sequence>MSRTSRVRAVAPGIDRLGDDVVNFYLVHHQDGLLLVDAGLPAHLRQLRAHLATTGRTLSDIRAVLLTHTHPDHTGLAAPLHAAGAEIWTPRADAATLTDGPHSSLRHAKPERSMAPYLLRRPAALATPLHMALRGGFTAAPFPHARAFDGDHTFDALPGRPRALTTPGHTPGSTTYVFPGHDAVFTGDALVTLDGMTGHHGPGTVCRAFTADSATALASLDRLAALPQHLVLPGHGAPSAKGLTTATREARARGIS</sequence>
<gene>
    <name evidence="3" type="ORF">RM574_20600</name>
</gene>
<comment type="caution">
    <text evidence="3">The sequence shown here is derived from an EMBL/GenBank/DDBJ whole genome shotgun (WGS) entry which is preliminary data.</text>
</comment>
<dbReference type="InterPro" id="IPR001279">
    <property type="entry name" value="Metallo-B-lactamas"/>
</dbReference>
<dbReference type="SMART" id="SM00849">
    <property type="entry name" value="Lactamase_B"/>
    <property type="match status" value="1"/>
</dbReference>
<protein>
    <submittedName>
        <fullName evidence="3">MBL fold metallo-hydrolase</fullName>
    </submittedName>
</protein>
<feature type="domain" description="Metallo-beta-lactamase" evidence="2">
    <location>
        <begin position="21"/>
        <end position="235"/>
    </location>
</feature>
<dbReference type="PANTHER" id="PTHR42951:SF17">
    <property type="entry name" value="METALLO-BETA-LACTAMASE DOMAIN-CONTAINING PROTEIN"/>
    <property type="match status" value="1"/>
</dbReference>
<evidence type="ECO:0000313" key="4">
    <source>
        <dbReference type="Proteomes" id="UP001183607"/>
    </source>
</evidence>
<evidence type="ECO:0000259" key="2">
    <source>
        <dbReference type="SMART" id="SM00849"/>
    </source>
</evidence>
<dbReference type="InterPro" id="IPR050855">
    <property type="entry name" value="NDM-1-like"/>
</dbReference>
<dbReference type="Pfam" id="PF00753">
    <property type="entry name" value="Lactamase_B"/>
    <property type="match status" value="1"/>
</dbReference>
<dbReference type="PANTHER" id="PTHR42951">
    <property type="entry name" value="METALLO-BETA-LACTAMASE DOMAIN-CONTAINING"/>
    <property type="match status" value="1"/>
</dbReference>
<dbReference type="Proteomes" id="UP001183607">
    <property type="component" value="Unassembled WGS sequence"/>
</dbReference>
<dbReference type="RefSeq" id="WP_093853529.1">
    <property type="nucleotide sequence ID" value="NZ_JAVRER010000034.1"/>
</dbReference>
<evidence type="ECO:0000313" key="3">
    <source>
        <dbReference type="EMBL" id="MDT0417886.1"/>
    </source>
</evidence>
<organism evidence="3 4">
    <name type="scientific">Streptomyces evansiae</name>
    <dbReference type="NCBI Taxonomy" id="3075535"/>
    <lineage>
        <taxon>Bacteria</taxon>
        <taxon>Bacillati</taxon>
        <taxon>Actinomycetota</taxon>
        <taxon>Actinomycetes</taxon>
        <taxon>Kitasatosporales</taxon>
        <taxon>Streptomycetaceae</taxon>
        <taxon>Streptomyces</taxon>
    </lineage>
</organism>
<dbReference type="AlphaFoldDB" id="A0ABD5E8Y6"/>
<dbReference type="EMBL" id="JAVRER010000034">
    <property type="protein sequence ID" value="MDT0417886.1"/>
    <property type="molecule type" value="Genomic_DNA"/>
</dbReference>
<proteinExistence type="predicted"/>
<dbReference type="InterPro" id="IPR036866">
    <property type="entry name" value="RibonucZ/Hydroxyglut_hydro"/>
</dbReference>
<evidence type="ECO:0000256" key="1">
    <source>
        <dbReference type="SAM" id="MobiDB-lite"/>
    </source>
</evidence>
<feature type="region of interest" description="Disordered" evidence="1">
    <location>
        <begin position="234"/>
        <end position="256"/>
    </location>
</feature>